<dbReference type="PANTHER" id="PTHR46017:SF1">
    <property type="entry name" value="ALPHA-MANNOSIDASE 2C1"/>
    <property type="match status" value="1"/>
</dbReference>
<dbReference type="Pfam" id="PF07748">
    <property type="entry name" value="Glyco_hydro_38C"/>
    <property type="match status" value="1"/>
</dbReference>
<dbReference type="SUPFAM" id="SSF74650">
    <property type="entry name" value="Galactose mutarotase-like"/>
    <property type="match status" value="1"/>
</dbReference>
<accession>A0A0F8YET7</accession>
<protein>
    <recommendedName>
        <fullName evidence="4">Glycosyl hydrolases family 38 C-terminal beta sandwich domain-containing protein</fullName>
    </recommendedName>
</protein>
<comment type="caution">
    <text evidence="3">The sequence shown here is derived from an EMBL/GenBank/DDBJ whole genome shotgun (WGS) entry which is preliminary data.</text>
</comment>
<proteinExistence type="predicted"/>
<feature type="domain" description="Glycosyl hydrolases family 38 C-terminal" evidence="2">
    <location>
        <begin position="125"/>
        <end position="198"/>
    </location>
</feature>
<dbReference type="GO" id="GO:0004559">
    <property type="term" value="F:alpha-mannosidase activity"/>
    <property type="evidence" value="ECO:0007669"/>
    <property type="project" value="InterPro"/>
</dbReference>
<dbReference type="PANTHER" id="PTHR46017">
    <property type="entry name" value="ALPHA-MANNOSIDASE 2C1"/>
    <property type="match status" value="1"/>
</dbReference>
<evidence type="ECO:0000259" key="2">
    <source>
        <dbReference type="Pfam" id="PF17677"/>
    </source>
</evidence>
<dbReference type="GO" id="GO:0030246">
    <property type="term" value="F:carbohydrate binding"/>
    <property type="evidence" value="ECO:0007669"/>
    <property type="project" value="InterPro"/>
</dbReference>
<dbReference type="InterPro" id="IPR041147">
    <property type="entry name" value="GH38_C"/>
</dbReference>
<evidence type="ECO:0008006" key="4">
    <source>
        <dbReference type="Google" id="ProtNLM"/>
    </source>
</evidence>
<name>A0A0F8YET7_9ZZZZ</name>
<feature type="non-terminal residue" evidence="3">
    <location>
        <position position="1"/>
    </location>
</feature>
<dbReference type="GO" id="GO:0009313">
    <property type="term" value="P:oligosaccharide catabolic process"/>
    <property type="evidence" value="ECO:0007669"/>
    <property type="project" value="TreeGrafter"/>
</dbReference>
<evidence type="ECO:0000313" key="3">
    <source>
        <dbReference type="EMBL" id="KKK79922.1"/>
    </source>
</evidence>
<sequence>EVQFGHVVRPTHRNTLFERQRFEWPAQKWADLSDRDFGIALLNDCKYGYDFLDGVLRLSLLRAPVAPDPLCDRGEHQFTYSLLAHGAFAEGDTIRAAYDLNVPPLVVPGRCAEGRMGFLAVSNPAVVVETVKRSEDGRGTIVRLYEALGGKARTAVALPTGAREAQQCDMLERPERKLRLRRDGSVMLEFRPFEIKTVRFE</sequence>
<dbReference type="InterPro" id="IPR011013">
    <property type="entry name" value="Gal_mutarotase_sf_dom"/>
</dbReference>
<dbReference type="EMBL" id="LAZR01053811">
    <property type="protein sequence ID" value="KKK79922.1"/>
    <property type="molecule type" value="Genomic_DNA"/>
</dbReference>
<reference evidence="3" key="1">
    <citation type="journal article" date="2015" name="Nature">
        <title>Complex archaea that bridge the gap between prokaryotes and eukaryotes.</title>
        <authorList>
            <person name="Spang A."/>
            <person name="Saw J.H."/>
            <person name="Jorgensen S.L."/>
            <person name="Zaremba-Niedzwiedzka K."/>
            <person name="Martijn J."/>
            <person name="Lind A.E."/>
            <person name="van Eijk R."/>
            <person name="Schleper C."/>
            <person name="Guy L."/>
            <person name="Ettema T.J."/>
        </authorList>
    </citation>
    <scope>NUCLEOTIDE SEQUENCE</scope>
</reference>
<gene>
    <name evidence="3" type="ORF">LCGC14_2828660</name>
</gene>
<organism evidence="3">
    <name type="scientific">marine sediment metagenome</name>
    <dbReference type="NCBI Taxonomy" id="412755"/>
    <lineage>
        <taxon>unclassified sequences</taxon>
        <taxon>metagenomes</taxon>
        <taxon>ecological metagenomes</taxon>
    </lineage>
</organism>
<dbReference type="AlphaFoldDB" id="A0A0F8YET7"/>
<dbReference type="GO" id="GO:0006013">
    <property type="term" value="P:mannose metabolic process"/>
    <property type="evidence" value="ECO:0007669"/>
    <property type="project" value="InterPro"/>
</dbReference>
<dbReference type="Pfam" id="PF17677">
    <property type="entry name" value="Glyco_hydro38C2"/>
    <property type="match status" value="1"/>
</dbReference>
<dbReference type="InterPro" id="IPR011682">
    <property type="entry name" value="Glyco_hydro_38_C"/>
</dbReference>
<dbReference type="Gene3D" id="2.60.40.2220">
    <property type="match status" value="1"/>
</dbReference>
<dbReference type="Gene3D" id="2.70.98.30">
    <property type="entry name" value="Golgi alpha-mannosidase II, domain 4"/>
    <property type="match status" value="1"/>
</dbReference>
<feature type="domain" description="Glycosyl hydrolase family 38 C-terminal" evidence="1">
    <location>
        <begin position="1"/>
        <end position="69"/>
    </location>
</feature>
<evidence type="ECO:0000259" key="1">
    <source>
        <dbReference type="Pfam" id="PF07748"/>
    </source>
</evidence>